<dbReference type="PANTHER" id="PTHR31225:SF221">
    <property type="entry name" value="(-)-GERMACRENE D SYNTHASE"/>
    <property type="match status" value="1"/>
</dbReference>
<dbReference type="Pfam" id="PF01397">
    <property type="entry name" value="Terpene_synth"/>
    <property type="match status" value="1"/>
</dbReference>
<dbReference type="InterPro" id="IPR036965">
    <property type="entry name" value="Terpene_synth_N_sf"/>
</dbReference>
<evidence type="ECO:0000256" key="2">
    <source>
        <dbReference type="ARBA" id="ARBA00023239"/>
    </source>
</evidence>
<comment type="cofactor">
    <cofactor evidence="1">
        <name>Mg(2+)</name>
        <dbReference type="ChEBI" id="CHEBI:18420"/>
    </cofactor>
</comment>
<accession>A0AAV2F031</accession>
<name>A0AAV2F031_9ROSI</name>
<organism evidence="4 5">
    <name type="scientific">Linum trigynum</name>
    <dbReference type="NCBI Taxonomy" id="586398"/>
    <lineage>
        <taxon>Eukaryota</taxon>
        <taxon>Viridiplantae</taxon>
        <taxon>Streptophyta</taxon>
        <taxon>Embryophyta</taxon>
        <taxon>Tracheophyta</taxon>
        <taxon>Spermatophyta</taxon>
        <taxon>Magnoliopsida</taxon>
        <taxon>eudicotyledons</taxon>
        <taxon>Gunneridae</taxon>
        <taxon>Pentapetalae</taxon>
        <taxon>rosids</taxon>
        <taxon>fabids</taxon>
        <taxon>Malpighiales</taxon>
        <taxon>Linaceae</taxon>
        <taxon>Linum</taxon>
    </lineage>
</organism>
<evidence type="ECO:0000313" key="4">
    <source>
        <dbReference type="EMBL" id="CAL1391605.1"/>
    </source>
</evidence>
<gene>
    <name evidence="4" type="ORF">LTRI10_LOCUS32316</name>
</gene>
<feature type="domain" description="Terpene synthase N-terminal" evidence="3">
    <location>
        <begin position="39"/>
        <end position="209"/>
    </location>
</feature>
<dbReference type="SUPFAM" id="SSF48239">
    <property type="entry name" value="Terpenoid cyclases/Protein prenyltransferases"/>
    <property type="match status" value="1"/>
</dbReference>
<dbReference type="InterPro" id="IPR001906">
    <property type="entry name" value="Terpene_synth_N"/>
</dbReference>
<sequence length="264" mass="29069">MSSSSLSLQSAVDGAVPTRQKEVGAIVGRASESFHPTIWGDCFNGKVDLSLQTNKMRHPKYQALKEEVRKMVVDDAVSGDDDQEATIANKLQLIDTIQRLGVGYHFEMEIDEALEKVHAFGDDLFINIDDNNTADLYYAALKCRLLRQQGFSVSLDGFKKLKDNEGLFKEGLASDEQGLVSLYEATHMTINGEIILDETLTFTTTTSSQSSQIISSTTHSKRKLALPFTFRFGNASQGCLLGITSSVFNASNSKTSLKVSNFEF</sequence>
<protein>
    <recommendedName>
        <fullName evidence="3">Terpene synthase N-terminal domain-containing protein</fullName>
    </recommendedName>
</protein>
<dbReference type="InterPro" id="IPR008949">
    <property type="entry name" value="Isoprenoid_synthase_dom_sf"/>
</dbReference>
<dbReference type="InterPro" id="IPR008930">
    <property type="entry name" value="Terpenoid_cyclase/PrenylTrfase"/>
</dbReference>
<dbReference type="AlphaFoldDB" id="A0AAV2F031"/>
<evidence type="ECO:0000256" key="1">
    <source>
        <dbReference type="ARBA" id="ARBA00001946"/>
    </source>
</evidence>
<dbReference type="PANTHER" id="PTHR31225">
    <property type="entry name" value="OS04G0344100 PROTEIN-RELATED"/>
    <property type="match status" value="1"/>
</dbReference>
<evidence type="ECO:0000313" key="5">
    <source>
        <dbReference type="Proteomes" id="UP001497516"/>
    </source>
</evidence>
<dbReference type="GO" id="GO:0010333">
    <property type="term" value="F:terpene synthase activity"/>
    <property type="evidence" value="ECO:0007669"/>
    <property type="project" value="InterPro"/>
</dbReference>
<dbReference type="InterPro" id="IPR050148">
    <property type="entry name" value="Terpene_synthase-like"/>
</dbReference>
<reference evidence="4 5" key="1">
    <citation type="submission" date="2024-04" db="EMBL/GenBank/DDBJ databases">
        <authorList>
            <person name="Fracassetti M."/>
        </authorList>
    </citation>
    <scope>NUCLEOTIDE SEQUENCE [LARGE SCALE GENOMIC DNA]</scope>
</reference>
<proteinExistence type="predicted"/>
<keyword evidence="2" id="KW-0456">Lyase</keyword>
<dbReference type="Gene3D" id="1.10.600.10">
    <property type="entry name" value="Farnesyl Diphosphate Synthase"/>
    <property type="match status" value="1"/>
</dbReference>
<dbReference type="EMBL" id="OZ034819">
    <property type="protein sequence ID" value="CAL1391605.1"/>
    <property type="molecule type" value="Genomic_DNA"/>
</dbReference>
<dbReference type="GO" id="GO:0016114">
    <property type="term" value="P:terpenoid biosynthetic process"/>
    <property type="evidence" value="ECO:0007669"/>
    <property type="project" value="InterPro"/>
</dbReference>
<dbReference type="Gene3D" id="1.50.10.130">
    <property type="entry name" value="Terpene synthase, N-terminal domain"/>
    <property type="match status" value="1"/>
</dbReference>
<evidence type="ECO:0000259" key="3">
    <source>
        <dbReference type="Pfam" id="PF01397"/>
    </source>
</evidence>
<keyword evidence="5" id="KW-1185">Reference proteome</keyword>
<dbReference type="Proteomes" id="UP001497516">
    <property type="component" value="Chromosome 6"/>
</dbReference>